<proteinExistence type="predicted"/>
<name>A0A3N5ATW4_9THEO</name>
<dbReference type="GO" id="GO:0003677">
    <property type="term" value="F:DNA binding"/>
    <property type="evidence" value="ECO:0007669"/>
    <property type="project" value="UniProtKB-KW"/>
</dbReference>
<dbReference type="GO" id="GO:0046872">
    <property type="term" value="F:metal ion binding"/>
    <property type="evidence" value="ECO:0007669"/>
    <property type="project" value="InterPro"/>
</dbReference>
<dbReference type="Gene3D" id="1.20.58.1000">
    <property type="entry name" value="Metal-sensitive repressor, helix protomer"/>
    <property type="match status" value="1"/>
</dbReference>
<sequence>MQLDPSLKEELERELLLRLKRIEGQVRGIARMIQDGRSCGEIVLQLAAVKAAINQVAVNTLVCHLAEALTSAMAQGRDPKASVAEFVELFRKFA</sequence>
<dbReference type="GO" id="GO:0045892">
    <property type="term" value="P:negative regulation of DNA-templated transcription"/>
    <property type="evidence" value="ECO:0007669"/>
    <property type="project" value="UniProtKB-ARBA"/>
</dbReference>
<keyword evidence="1" id="KW-0238">DNA-binding</keyword>
<dbReference type="InterPro" id="IPR038390">
    <property type="entry name" value="Metal_Tscrpt_repr_sf"/>
</dbReference>
<dbReference type="EMBL" id="RKRE01000002">
    <property type="protein sequence ID" value="RPF47070.1"/>
    <property type="molecule type" value="Genomic_DNA"/>
</dbReference>
<keyword evidence="2" id="KW-1185">Reference proteome</keyword>
<comment type="caution">
    <text evidence="1">The sequence shown here is derived from an EMBL/GenBank/DDBJ whole genome shotgun (WGS) entry which is preliminary data.</text>
</comment>
<dbReference type="PANTHER" id="PTHR33677">
    <property type="entry name" value="TRANSCRIPTIONAL REPRESSOR FRMR-RELATED"/>
    <property type="match status" value="1"/>
</dbReference>
<dbReference type="Pfam" id="PF02583">
    <property type="entry name" value="Trns_repr_metal"/>
    <property type="match status" value="1"/>
</dbReference>
<protein>
    <submittedName>
        <fullName evidence="1">DNA-binding FrmR family transcriptional regulator</fullName>
    </submittedName>
</protein>
<gene>
    <name evidence="1" type="ORF">EDD75_1342</name>
</gene>
<organism evidence="1 2">
    <name type="scientific">Thermodesulfitimonas autotrophica</name>
    <dbReference type="NCBI Taxonomy" id="1894989"/>
    <lineage>
        <taxon>Bacteria</taxon>
        <taxon>Bacillati</taxon>
        <taxon>Bacillota</taxon>
        <taxon>Clostridia</taxon>
        <taxon>Thermoanaerobacterales</taxon>
        <taxon>Thermoanaerobacteraceae</taxon>
        <taxon>Thermodesulfitimonas</taxon>
    </lineage>
</organism>
<evidence type="ECO:0000313" key="2">
    <source>
        <dbReference type="Proteomes" id="UP000282654"/>
    </source>
</evidence>
<dbReference type="InterPro" id="IPR003735">
    <property type="entry name" value="Metal_Tscrpt_repr"/>
</dbReference>
<dbReference type="AlphaFoldDB" id="A0A3N5ATW4"/>
<accession>A0A3N5ATW4</accession>
<dbReference type="PANTHER" id="PTHR33677:SF5">
    <property type="entry name" value="TRANSCRIPTIONAL REPRESSOR FRMR"/>
    <property type="match status" value="1"/>
</dbReference>
<reference evidence="1 2" key="1">
    <citation type="submission" date="2018-11" db="EMBL/GenBank/DDBJ databases">
        <title>Genomic Encyclopedia of Type Strains, Phase IV (KMG-IV): sequencing the most valuable type-strain genomes for metagenomic binning, comparative biology and taxonomic classification.</title>
        <authorList>
            <person name="Goeker M."/>
        </authorList>
    </citation>
    <scope>NUCLEOTIDE SEQUENCE [LARGE SCALE GENOMIC DNA]</scope>
    <source>
        <strain evidence="1 2">DSM 102936</strain>
    </source>
</reference>
<dbReference type="CDD" id="cd10148">
    <property type="entry name" value="CsoR-like_DUF156"/>
    <property type="match status" value="1"/>
</dbReference>
<dbReference type="OrthoDB" id="9811244at2"/>
<evidence type="ECO:0000313" key="1">
    <source>
        <dbReference type="EMBL" id="RPF47070.1"/>
    </source>
</evidence>
<dbReference type="Proteomes" id="UP000282654">
    <property type="component" value="Unassembled WGS sequence"/>
</dbReference>